<accession>A0A1X0RJQ1</accession>
<name>A0A1X0RJQ1_RHIZD</name>
<protein>
    <submittedName>
        <fullName evidence="1">Uncharacterized protein</fullName>
    </submittedName>
</protein>
<sequence length="114" mass="13022">MGCTNYRPIIEFYPESEAEDMDLGYEYGEITTLTDFIAPVHNIKMDENLEEITTNLAVVSLSDDKKKKDKYGPEQIRRSIEILQEEGVSIPVATKICMILIFTTPMAEIVPRMM</sequence>
<proteinExistence type="predicted"/>
<reference evidence="1 2" key="1">
    <citation type="journal article" date="2016" name="Proc. Natl. Acad. Sci. U.S.A.">
        <title>Lipid metabolic changes in an early divergent fungus govern the establishment of a mutualistic symbiosis with endobacteria.</title>
        <authorList>
            <person name="Lastovetsky O.A."/>
            <person name="Gaspar M.L."/>
            <person name="Mondo S.J."/>
            <person name="LaButti K.M."/>
            <person name="Sandor L."/>
            <person name="Grigoriev I.V."/>
            <person name="Henry S.A."/>
            <person name="Pawlowska T.E."/>
        </authorList>
    </citation>
    <scope>NUCLEOTIDE SEQUENCE [LARGE SCALE GENOMIC DNA]</scope>
    <source>
        <strain evidence="1 2">ATCC 11559</strain>
    </source>
</reference>
<evidence type="ECO:0000313" key="1">
    <source>
        <dbReference type="EMBL" id="ORE12204.1"/>
    </source>
</evidence>
<evidence type="ECO:0000313" key="2">
    <source>
        <dbReference type="Proteomes" id="UP000242381"/>
    </source>
</evidence>
<dbReference type="AlphaFoldDB" id="A0A1X0RJQ1"/>
<dbReference type="Proteomes" id="UP000242381">
    <property type="component" value="Unassembled WGS sequence"/>
</dbReference>
<gene>
    <name evidence="1" type="ORF">BCV71DRAFT_240338</name>
</gene>
<organism evidence="1 2">
    <name type="scientific">Rhizopus microsporus</name>
    <dbReference type="NCBI Taxonomy" id="58291"/>
    <lineage>
        <taxon>Eukaryota</taxon>
        <taxon>Fungi</taxon>
        <taxon>Fungi incertae sedis</taxon>
        <taxon>Mucoromycota</taxon>
        <taxon>Mucoromycotina</taxon>
        <taxon>Mucoromycetes</taxon>
        <taxon>Mucorales</taxon>
        <taxon>Mucorineae</taxon>
        <taxon>Rhizopodaceae</taxon>
        <taxon>Rhizopus</taxon>
    </lineage>
</organism>
<dbReference type="EMBL" id="KV921793">
    <property type="protein sequence ID" value="ORE12204.1"/>
    <property type="molecule type" value="Genomic_DNA"/>
</dbReference>